<dbReference type="Gene3D" id="2.60.120.10">
    <property type="entry name" value="Jelly Rolls"/>
    <property type="match status" value="2"/>
</dbReference>
<protein>
    <recommendedName>
        <fullName evidence="1">(S)-ureidoglycine aminohydrolase cupin domain-containing protein</fullName>
    </recommendedName>
</protein>
<dbReference type="PANTHER" id="PTHR40943:SF1">
    <property type="entry name" value="CYTOPLASMIC PROTEIN"/>
    <property type="match status" value="1"/>
</dbReference>
<name>A0ABP8S084_9PSEU</name>
<dbReference type="Proteomes" id="UP001501598">
    <property type="component" value="Unassembled WGS sequence"/>
</dbReference>
<comment type="caution">
    <text evidence="2">The sequence shown here is derived from an EMBL/GenBank/DDBJ whole genome shotgun (WGS) entry which is preliminary data.</text>
</comment>
<evidence type="ECO:0000259" key="1">
    <source>
        <dbReference type="Pfam" id="PF05899"/>
    </source>
</evidence>
<feature type="domain" description="(S)-ureidoglycine aminohydrolase cupin" evidence="1">
    <location>
        <begin position="218"/>
        <end position="269"/>
    </location>
</feature>
<dbReference type="RefSeq" id="WP_345424898.1">
    <property type="nucleotide sequence ID" value="NZ_BAABGT010000093.1"/>
</dbReference>
<dbReference type="InterPro" id="IPR014710">
    <property type="entry name" value="RmlC-like_jellyroll"/>
</dbReference>
<dbReference type="InterPro" id="IPR008579">
    <property type="entry name" value="UGlyAH_Cupin_dom"/>
</dbReference>
<dbReference type="SUPFAM" id="SSF51182">
    <property type="entry name" value="RmlC-like cupins"/>
    <property type="match status" value="2"/>
</dbReference>
<proteinExistence type="predicted"/>
<gene>
    <name evidence="2" type="ORF">GCM10023175_55600</name>
</gene>
<evidence type="ECO:0000313" key="2">
    <source>
        <dbReference type="EMBL" id="GAA4555424.1"/>
    </source>
</evidence>
<dbReference type="Pfam" id="PF05899">
    <property type="entry name" value="Cupin_3"/>
    <property type="match status" value="1"/>
</dbReference>
<dbReference type="InterPro" id="IPR011051">
    <property type="entry name" value="RmlC_Cupin_sf"/>
</dbReference>
<dbReference type="PANTHER" id="PTHR40943">
    <property type="entry name" value="CYTOPLASMIC PROTEIN-RELATED"/>
    <property type="match status" value="1"/>
</dbReference>
<organism evidence="2 3">
    <name type="scientific">Pseudonocardia xishanensis</name>
    <dbReference type="NCBI Taxonomy" id="630995"/>
    <lineage>
        <taxon>Bacteria</taxon>
        <taxon>Bacillati</taxon>
        <taxon>Actinomycetota</taxon>
        <taxon>Actinomycetes</taxon>
        <taxon>Pseudonocardiales</taxon>
        <taxon>Pseudonocardiaceae</taxon>
        <taxon>Pseudonocardia</taxon>
    </lineage>
</organism>
<dbReference type="EMBL" id="BAABGT010000093">
    <property type="protein sequence ID" value="GAA4555424.1"/>
    <property type="molecule type" value="Genomic_DNA"/>
</dbReference>
<reference evidence="3" key="1">
    <citation type="journal article" date="2019" name="Int. J. Syst. Evol. Microbiol.">
        <title>The Global Catalogue of Microorganisms (GCM) 10K type strain sequencing project: providing services to taxonomists for standard genome sequencing and annotation.</title>
        <authorList>
            <consortium name="The Broad Institute Genomics Platform"/>
            <consortium name="The Broad Institute Genome Sequencing Center for Infectious Disease"/>
            <person name="Wu L."/>
            <person name="Ma J."/>
        </authorList>
    </citation>
    <scope>NUCLEOTIDE SEQUENCE [LARGE SCALE GENOMIC DNA]</scope>
    <source>
        <strain evidence="3">JCM 17906</strain>
    </source>
</reference>
<accession>A0ABP8S084</accession>
<evidence type="ECO:0000313" key="3">
    <source>
        <dbReference type="Proteomes" id="UP001501598"/>
    </source>
</evidence>
<sequence>MTTSTVGAINIGDRNLNPPRADWIPFDWVDPKYGPQTKGEVVVIRPEGTSGSLSSGLWRTGHEIAGCEPDGSCIVDYSAPLGDETMVILEGSAEITEVATGTKHQIAAGTILSHPKNVDLHWEIREPFLKKFWVMWDSPEPATPQDHLFVANINDDPEVWTPYEWTEPDHGPQVCGELFTIRDTGSTGTYLCGLWRTGVGIAGCEPDGTSTVPYTAPLGDETMLILEGRAHLLDEETGQEWDIQAGDVVCLPSGRPVRWTSLAPFVKKFFVITEASAPTA</sequence>
<keyword evidence="3" id="KW-1185">Reference proteome</keyword>